<evidence type="ECO:0000313" key="3">
    <source>
        <dbReference type="Proteomes" id="UP001320876"/>
    </source>
</evidence>
<dbReference type="PANTHER" id="PTHR36440:SF1">
    <property type="entry name" value="PUTATIVE (AFU_ORTHOLOGUE AFUA_8G07350)-RELATED"/>
    <property type="match status" value="1"/>
</dbReference>
<dbReference type="RefSeq" id="WP_264487777.1">
    <property type="nucleotide sequence ID" value="NZ_JAPDDT010000005.1"/>
</dbReference>
<name>A0ABT3GJI7_9BACT</name>
<keyword evidence="3" id="KW-1185">Reference proteome</keyword>
<feature type="domain" description="Cupin type-2" evidence="1">
    <location>
        <begin position="43"/>
        <end position="105"/>
    </location>
</feature>
<dbReference type="InterPro" id="IPR011051">
    <property type="entry name" value="RmlC_Cupin_sf"/>
</dbReference>
<protein>
    <submittedName>
        <fullName evidence="2">Cupin domain-containing protein</fullName>
    </submittedName>
</protein>
<gene>
    <name evidence="2" type="ORF">OKA05_13970</name>
</gene>
<evidence type="ECO:0000313" key="2">
    <source>
        <dbReference type="EMBL" id="MCW1923668.1"/>
    </source>
</evidence>
<sequence length="149" mass="15931">MNPLVIPSEGTNLNILGIPMVVRLRGSDTGGIVGVAESHDVTGSGPPPHIHHREDETFQVLEGEYEWTVGDKTFIAGKGTTIFAPRGIPHGYRYLGTEPGRLMCTITPAGFEGFFEEVGALSAEEQQDLPRVMAIAASYGLEFLPPPGA</sequence>
<dbReference type="InterPro" id="IPR013096">
    <property type="entry name" value="Cupin_2"/>
</dbReference>
<dbReference type="InterPro" id="IPR053146">
    <property type="entry name" value="QDO-like"/>
</dbReference>
<evidence type="ECO:0000259" key="1">
    <source>
        <dbReference type="Pfam" id="PF07883"/>
    </source>
</evidence>
<dbReference type="SUPFAM" id="SSF51182">
    <property type="entry name" value="RmlC-like cupins"/>
    <property type="match status" value="1"/>
</dbReference>
<dbReference type="EMBL" id="JAPDDT010000005">
    <property type="protein sequence ID" value="MCW1923668.1"/>
    <property type="molecule type" value="Genomic_DNA"/>
</dbReference>
<accession>A0ABT3GJI7</accession>
<dbReference type="PANTHER" id="PTHR36440">
    <property type="entry name" value="PUTATIVE (AFU_ORTHOLOGUE AFUA_8G07350)-RELATED"/>
    <property type="match status" value="1"/>
</dbReference>
<dbReference type="Proteomes" id="UP001320876">
    <property type="component" value="Unassembled WGS sequence"/>
</dbReference>
<proteinExistence type="predicted"/>
<comment type="caution">
    <text evidence="2">The sequence shown here is derived from an EMBL/GenBank/DDBJ whole genome shotgun (WGS) entry which is preliminary data.</text>
</comment>
<organism evidence="2 3">
    <name type="scientific">Luteolibacter arcticus</name>
    <dbReference type="NCBI Taxonomy" id="1581411"/>
    <lineage>
        <taxon>Bacteria</taxon>
        <taxon>Pseudomonadati</taxon>
        <taxon>Verrucomicrobiota</taxon>
        <taxon>Verrucomicrobiia</taxon>
        <taxon>Verrucomicrobiales</taxon>
        <taxon>Verrucomicrobiaceae</taxon>
        <taxon>Luteolibacter</taxon>
    </lineage>
</organism>
<dbReference type="InterPro" id="IPR014710">
    <property type="entry name" value="RmlC-like_jellyroll"/>
</dbReference>
<reference evidence="2 3" key="1">
    <citation type="submission" date="2022-10" db="EMBL/GenBank/DDBJ databases">
        <title>Luteolibacter arcticus strain CCTCC AB 2014275, whole genome shotgun sequencing project.</title>
        <authorList>
            <person name="Zhao G."/>
            <person name="Shen L."/>
        </authorList>
    </citation>
    <scope>NUCLEOTIDE SEQUENCE [LARGE SCALE GENOMIC DNA]</scope>
    <source>
        <strain evidence="2 3">CCTCC AB 2014275</strain>
    </source>
</reference>
<dbReference type="Gene3D" id="2.60.120.10">
    <property type="entry name" value="Jelly Rolls"/>
    <property type="match status" value="1"/>
</dbReference>
<dbReference type="Pfam" id="PF07883">
    <property type="entry name" value="Cupin_2"/>
    <property type="match status" value="1"/>
</dbReference>